<dbReference type="Pfam" id="PF03724">
    <property type="entry name" value="META"/>
    <property type="match status" value="1"/>
</dbReference>
<dbReference type="PANTHER" id="PTHR35535">
    <property type="entry name" value="HEAT SHOCK PROTEIN HSLJ"/>
    <property type="match status" value="1"/>
</dbReference>
<protein>
    <submittedName>
        <fullName evidence="3">Heat shock protein HslJ</fullName>
    </submittedName>
</protein>
<evidence type="ECO:0000259" key="2">
    <source>
        <dbReference type="Pfam" id="PF03724"/>
    </source>
</evidence>
<feature type="domain" description="DUF306" evidence="2">
    <location>
        <begin position="32"/>
        <end position="140"/>
    </location>
</feature>
<dbReference type="RefSeq" id="WP_079578344.1">
    <property type="nucleotide sequence ID" value="NZ_FUYO01000016.1"/>
</dbReference>
<reference evidence="3 4" key="1">
    <citation type="submission" date="2018-02" db="EMBL/GenBank/DDBJ databases">
        <title>Subsurface microbial communities from deep shales in Ohio and West Virginia, USA.</title>
        <authorList>
            <person name="Wrighton K."/>
        </authorList>
    </citation>
    <scope>NUCLEOTIDE SEQUENCE [LARGE SCALE GENOMIC DNA]</scope>
    <source>
        <strain evidence="3 4">MARC-MIP3H16</strain>
    </source>
</reference>
<organism evidence="3 4">
    <name type="scientific">Malaciobacter marinus</name>
    <dbReference type="NCBI Taxonomy" id="505249"/>
    <lineage>
        <taxon>Bacteria</taxon>
        <taxon>Pseudomonadati</taxon>
        <taxon>Campylobacterota</taxon>
        <taxon>Epsilonproteobacteria</taxon>
        <taxon>Campylobacterales</taxon>
        <taxon>Arcobacteraceae</taxon>
        <taxon>Malaciobacter</taxon>
    </lineage>
</organism>
<sequence length="146" mass="16927">MKFFLKQLFLVLFTTIFLVACAKNEVKFENNDTLTNRYWKVIEIRGEKAVAFDNQREAHIILDNENKIIGSDSCNRIFGSYKLDGNKIDFSHLASTRMACMKGMTQAHNFSTAFAYVKSYKIEKNSLYFLDKNEKVILKFVSVNLN</sequence>
<dbReference type="Proteomes" id="UP000239861">
    <property type="component" value="Unassembled WGS sequence"/>
</dbReference>
<gene>
    <name evidence="3" type="ORF">B0F89_11930</name>
</gene>
<accession>A0AB36ZUS9</accession>
<dbReference type="Gene3D" id="2.40.128.270">
    <property type="match status" value="1"/>
</dbReference>
<evidence type="ECO:0000256" key="1">
    <source>
        <dbReference type="SAM" id="SignalP"/>
    </source>
</evidence>
<feature type="signal peptide" evidence="1">
    <location>
        <begin position="1"/>
        <end position="22"/>
    </location>
</feature>
<dbReference type="InterPro" id="IPR005184">
    <property type="entry name" value="DUF306_Meta_HslJ"/>
</dbReference>
<keyword evidence="1" id="KW-0732">Signal</keyword>
<dbReference type="AlphaFoldDB" id="A0AB36ZUS9"/>
<dbReference type="InterPro" id="IPR038670">
    <property type="entry name" value="HslJ-like_sf"/>
</dbReference>
<comment type="caution">
    <text evidence="3">The sequence shown here is derived from an EMBL/GenBank/DDBJ whole genome shotgun (WGS) entry which is preliminary data.</text>
</comment>
<dbReference type="PROSITE" id="PS51257">
    <property type="entry name" value="PROKAR_LIPOPROTEIN"/>
    <property type="match status" value="1"/>
</dbReference>
<proteinExistence type="predicted"/>
<dbReference type="PANTHER" id="PTHR35535:SF1">
    <property type="entry name" value="HEAT SHOCK PROTEIN HSLJ"/>
    <property type="match status" value="1"/>
</dbReference>
<evidence type="ECO:0000313" key="3">
    <source>
        <dbReference type="EMBL" id="PPK60574.1"/>
    </source>
</evidence>
<dbReference type="EMBL" id="PTIW01000019">
    <property type="protein sequence ID" value="PPK60574.1"/>
    <property type="molecule type" value="Genomic_DNA"/>
</dbReference>
<feature type="chain" id="PRO_5044287437" evidence="1">
    <location>
        <begin position="23"/>
        <end position="146"/>
    </location>
</feature>
<dbReference type="InterPro" id="IPR053147">
    <property type="entry name" value="Hsp_HslJ-like"/>
</dbReference>
<name>A0AB36ZUS9_9BACT</name>
<evidence type="ECO:0000313" key="4">
    <source>
        <dbReference type="Proteomes" id="UP000239861"/>
    </source>
</evidence>
<keyword evidence="3" id="KW-0346">Stress response</keyword>